<keyword evidence="6 8" id="KW-1133">Transmembrane helix</keyword>
<evidence type="ECO:0000256" key="3">
    <source>
        <dbReference type="ARBA" id="ARBA00022448"/>
    </source>
</evidence>
<feature type="transmembrane region" description="Helical" evidence="8">
    <location>
        <begin position="6"/>
        <end position="28"/>
    </location>
</feature>
<reference evidence="9 10" key="1">
    <citation type="submission" date="2019-07" db="EMBL/GenBank/DDBJ databases">
        <title>Whole genome shotgun sequence of Oceanithermus desulfurans NBRC 100063.</title>
        <authorList>
            <person name="Hosoyama A."/>
            <person name="Uohara A."/>
            <person name="Ohji S."/>
            <person name="Ichikawa N."/>
        </authorList>
    </citation>
    <scope>NUCLEOTIDE SEQUENCE [LARGE SCALE GENOMIC DNA]</scope>
    <source>
        <strain evidence="9 10">NBRC 100063</strain>
    </source>
</reference>
<dbReference type="Proteomes" id="UP000321827">
    <property type="component" value="Unassembled WGS sequence"/>
</dbReference>
<sequence>MGGVGVLLGAVAPVALMVATGYLAARLLRLDRGPLTRLTLFVLVPFLVFDQLWRADAEPLGALRLAAAFALASAAFALAGWAVGRLLGLPAAVRASLTATTAFPNTGNMGLSVALFALGEAGLERATIVFVVATVLLFGFGPALFHGGSLREQLAMTLRLPLIWAVVLGLAANAADLRLPANLGGGVHMLAQGAIPMLLLALGMQIAESRIRVGAYNLLASLLRVLGGPVVAFWIGRALGLGGADLVVLVLISGMPAAVNTYLMAAEFGGDAARTARVVVLSTLISFLTLPLVLGWALRAAGVG</sequence>
<feature type="transmembrane region" description="Helical" evidence="8">
    <location>
        <begin position="181"/>
        <end position="202"/>
    </location>
</feature>
<evidence type="ECO:0000256" key="1">
    <source>
        <dbReference type="ARBA" id="ARBA00004651"/>
    </source>
</evidence>
<dbReference type="GO" id="GO:0055085">
    <property type="term" value="P:transmembrane transport"/>
    <property type="evidence" value="ECO:0007669"/>
    <property type="project" value="InterPro"/>
</dbReference>
<feature type="transmembrane region" description="Helical" evidence="8">
    <location>
        <begin position="125"/>
        <end position="145"/>
    </location>
</feature>
<gene>
    <name evidence="9" type="ORF">ODE01S_02190</name>
</gene>
<comment type="subcellular location">
    <subcellularLocation>
        <location evidence="1">Cell membrane</location>
        <topology evidence="1">Multi-pass membrane protein</topology>
    </subcellularLocation>
</comment>
<dbReference type="InterPro" id="IPR038770">
    <property type="entry name" value="Na+/solute_symporter_sf"/>
</dbReference>
<dbReference type="InterPro" id="IPR004776">
    <property type="entry name" value="Mem_transp_PIN-like"/>
</dbReference>
<dbReference type="PANTHER" id="PTHR36838">
    <property type="entry name" value="AUXIN EFFLUX CARRIER FAMILY PROTEIN"/>
    <property type="match status" value="1"/>
</dbReference>
<feature type="transmembrane region" description="Helical" evidence="8">
    <location>
        <begin position="247"/>
        <end position="266"/>
    </location>
</feature>
<dbReference type="AlphaFoldDB" id="A0A511RGL3"/>
<comment type="caution">
    <text evidence="9">The sequence shown here is derived from an EMBL/GenBank/DDBJ whole genome shotgun (WGS) entry which is preliminary data.</text>
</comment>
<feature type="transmembrane region" description="Helical" evidence="8">
    <location>
        <begin position="65"/>
        <end position="83"/>
    </location>
</feature>
<proteinExistence type="inferred from homology"/>
<dbReference type="PANTHER" id="PTHR36838:SF1">
    <property type="entry name" value="SLR1864 PROTEIN"/>
    <property type="match status" value="1"/>
</dbReference>
<dbReference type="Gene3D" id="1.20.1530.20">
    <property type="match status" value="1"/>
</dbReference>
<keyword evidence="7 8" id="KW-0472">Membrane</keyword>
<evidence type="ECO:0000256" key="7">
    <source>
        <dbReference type="ARBA" id="ARBA00023136"/>
    </source>
</evidence>
<feature type="transmembrane region" description="Helical" evidence="8">
    <location>
        <begin position="278"/>
        <end position="298"/>
    </location>
</feature>
<evidence type="ECO:0000256" key="6">
    <source>
        <dbReference type="ARBA" id="ARBA00022989"/>
    </source>
</evidence>
<accession>A0A511RGL3</accession>
<keyword evidence="3" id="KW-0813">Transport</keyword>
<comment type="similarity">
    <text evidence="2">Belongs to the auxin efflux carrier (TC 2.A.69) family.</text>
</comment>
<organism evidence="9 10">
    <name type="scientific">Oceanithermus desulfurans NBRC 100063</name>
    <dbReference type="NCBI Taxonomy" id="1227550"/>
    <lineage>
        <taxon>Bacteria</taxon>
        <taxon>Thermotogati</taxon>
        <taxon>Deinococcota</taxon>
        <taxon>Deinococci</taxon>
        <taxon>Thermales</taxon>
        <taxon>Thermaceae</taxon>
        <taxon>Oceanithermus</taxon>
    </lineage>
</organism>
<dbReference type="EMBL" id="BJXN01000001">
    <property type="protein sequence ID" value="GEM88785.1"/>
    <property type="molecule type" value="Genomic_DNA"/>
</dbReference>
<feature type="transmembrane region" description="Helical" evidence="8">
    <location>
        <begin position="95"/>
        <end position="119"/>
    </location>
</feature>
<feature type="transmembrane region" description="Helical" evidence="8">
    <location>
        <begin position="35"/>
        <end position="53"/>
    </location>
</feature>
<dbReference type="GO" id="GO:0005886">
    <property type="term" value="C:plasma membrane"/>
    <property type="evidence" value="ECO:0007669"/>
    <property type="project" value="UniProtKB-SubCell"/>
</dbReference>
<evidence type="ECO:0000313" key="9">
    <source>
        <dbReference type="EMBL" id="GEM88785.1"/>
    </source>
</evidence>
<feature type="transmembrane region" description="Helical" evidence="8">
    <location>
        <begin position="157"/>
        <end position="175"/>
    </location>
</feature>
<dbReference type="OrthoDB" id="31383at2"/>
<evidence type="ECO:0000256" key="2">
    <source>
        <dbReference type="ARBA" id="ARBA00010145"/>
    </source>
</evidence>
<name>A0A511RGL3_9DEIN</name>
<evidence type="ECO:0000256" key="8">
    <source>
        <dbReference type="SAM" id="Phobius"/>
    </source>
</evidence>
<evidence type="ECO:0000313" key="10">
    <source>
        <dbReference type="Proteomes" id="UP000321827"/>
    </source>
</evidence>
<protein>
    <submittedName>
        <fullName evidence="9">Transporter</fullName>
    </submittedName>
</protein>
<feature type="transmembrane region" description="Helical" evidence="8">
    <location>
        <begin position="214"/>
        <end position="235"/>
    </location>
</feature>
<keyword evidence="5 8" id="KW-0812">Transmembrane</keyword>
<evidence type="ECO:0000256" key="4">
    <source>
        <dbReference type="ARBA" id="ARBA00022475"/>
    </source>
</evidence>
<keyword evidence="4" id="KW-1003">Cell membrane</keyword>
<dbReference type="Pfam" id="PF03547">
    <property type="entry name" value="Mem_trans"/>
    <property type="match status" value="2"/>
</dbReference>
<dbReference type="RefSeq" id="WP_147144934.1">
    <property type="nucleotide sequence ID" value="NZ_BJXN01000001.1"/>
</dbReference>
<evidence type="ECO:0000256" key="5">
    <source>
        <dbReference type="ARBA" id="ARBA00022692"/>
    </source>
</evidence>